<feature type="region of interest" description="Disordered" evidence="1">
    <location>
        <begin position="37"/>
        <end position="65"/>
    </location>
</feature>
<feature type="signal peptide" evidence="2">
    <location>
        <begin position="1"/>
        <end position="30"/>
    </location>
</feature>
<dbReference type="AlphaFoldDB" id="A0A9D4JSL3"/>
<sequence length="65" mass="6681">MFPEHGSGLGPEWMVVLGLCCVLSLPLVSTLEGVAKDEEESLETGDSSAANDSPHCGVIAPGIRA</sequence>
<dbReference type="EMBL" id="JAIWYP010000005">
    <property type="protein sequence ID" value="KAH3818602.1"/>
    <property type="molecule type" value="Genomic_DNA"/>
</dbReference>
<name>A0A9D4JSL3_DREPO</name>
<reference evidence="3" key="1">
    <citation type="journal article" date="2019" name="bioRxiv">
        <title>The Genome of the Zebra Mussel, Dreissena polymorpha: A Resource for Invasive Species Research.</title>
        <authorList>
            <person name="McCartney M.A."/>
            <person name="Auch B."/>
            <person name="Kono T."/>
            <person name="Mallez S."/>
            <person name="Zhang Y."/>
            <person name="Obille A."/>
            <person name="Becker A."/>
            <person name="Abrahante J.E."/>
            <person name="Garbe J."/>
            <person name="Badalamenti J.P."/>
            <person name="Herman A."/>
            <person name="Mangelson H."/>
            <person name="Liachko I."/>
            <person name="Sullivan S."/>
            <person name="Sone E.D."/>
            <person name="Koren S."/>
            <person name="Silverstein K.A.T."/>
            <person name="Beckman K.B."/>
            <person name="Gohl D.M."/>
        </authorList>
    </citation>
    <scope>NUCLEOTIDE SEQUENCE</scope>
    <source>
        <strain evidence="3">Duluth1</strain>
        <tissue evidence="3">Whole animal</tissue>
    </source>
</reference>
<keyword evidence="4" id="KW-1185">Reference proteome</keyword>
<evidence type="ECO:0000256" key="2">
    <source>
        <dbReference type="SAM" id="SignalP"/>
    </source>
</evidence>
<gene>
    <name evidence="3" type="ORF">DPMN_120324</name>
</gene>
<reference evidence="3" key="2">
    <citation type="submission" date="2020-11" db="EMBL/GenBank/DDBJ databases">
        <authorList>
            <person name="McCartney M.A."/>
            <person name="Auch B."/>
            <person name="Kono T."/>
            <person name="Mallez S."/>
            <person name="Becker A."/>
            <person name="Gohl D.M."/>
            <person name="Silverstein K.A.T."/>
            <person name="Koren S."/>
            <person name="Bechman K.B."/>
            <person name="Herman A."/>
            <person name="Abrahante J.E."/>
            <person name="Garbe J."/>
        </authorList>
    </citation>
    <scope>NUCLEOTIDE SEQUENCE</scope>
    <source>
        <strain evidence="3">Duluth1</strain>
        <tissue evidence="3">Whole animal</tissue>
    </source>
</reference>
<protein>
    <submittedName>
        <fullName evidence="3">Uncharacterized protein</fullName>
    </submittedName>
</protein>
<evidence type="ECO:0000313" key="4">
    <source>
        <dbReference type="Proteomes" id="UP000828390"/>
    </source>
</evidence>
<accession>A0A9D4JSL3</accession>
<keyword evidence="2" id="KW-0732">Signal</keyword>
<evidence type="ECO:0000256" key="1">
    <source>
        <dbReference type="SAM" id="MobiDB-lite"/>
    </source>
</evidence>
<evidence type="ECO:0000313" key="3">
    <source>
        <dbReference type="EMBL" id="KAH3818602.1"/>
    </source>
</evidence>
<comment type="caution">
    <text evidence="3">The sequence shown here is derived from an EMBL/GenBank/DDBJ whole genome shotgun (WGS) entry which is preliminary data.</text>
</comment>
<dbReference type="Proteomes" id="UP000828390">
    <property type="component" value="Unassembled WGS sequence"/>
</dbReference>
<organism evidence="3 4">
    <name type="scientific">Dreissena polymorpha</name>
    <name type="common">Zebra mussel</name>
    <name type="synonym">Mytilus polymorpha</name>
    <dbReference type="NCBI Taxonomy" id="45954"/>
    <lineage>
        <taxon>Eukaryota</taxon>
        <taxon>Metazoa</taxon>
        <taxon>Spiralia</taxon>
        <taxon>Lophotrochozoa</taxon>
        <taxon>Mollusca</taxon>
        <taxon>Bivalvia</taxon>
        <taxon>Autobranchia</taxon>
        <taxon>Heteroconchia</taxon>
        <taxon>Euheterodonta</taxon>
        <taxon>Imparidentia</taxon>
        <taxon>Neoheterodontei</taxon>
        <taxon>Myida</taxon>
        <taxon>Dreissenoidea</taxon>
        <taxon>Dreissenidae</taxon>
        <taxon>Dreissena</taxon>
    </lineage>
</organism>
<proteinExistence type="predicted"/>
<feature type="chain" id="PRO_5039261218" evidence="2">
    <location>
        <begin position="31"/>
        <end position="65"/>
    </location>
</feature>